<protein>
    <submittedName>
        <fullName evidence="2">Uncharacterized protein</fullName>
    </submittedName>
</protein>
<dbReference type="EMBL" id="LCNV01000006">
    <property type="protein sequence ID" value="KKU64631.1"/>
    <property type="molecule type" value="Genomic_DNA"/>
</dbReference>
<evidence type="ECO:0000313" key="2">
    <source>
        <dbReference type="EMBL" id="KKU64631.1"/>
    </source>
</evidence>
<feature type="transmembrane region" description="Helical" evidence="1">
    <location>
        <begin position="6"/>
        <end position="27"/>
    </location>
</feature>
<evidence type="ECO:0000313" key="3">
    <source>
        <dbReference type="Proteomes" id="UP000034364"/>
    </source>
</evidence>
<keyword evidence="1" id="KW-1133">Transmembrane helix</keyword>
<dbReference type="Proteomes" id="UP000034364">
    <property type="component" value="Unassembled WGS sequence"/>
</dbReference>
<name>A0A0G1S5I9_9BACT</name>
<organism evidence="2 3">
    <name type="scientific">Candidatus Amesbacteria bacterium GW2011_GWA1_47_16</name>
    <dbReference type="NCBI Taxonomy" id="1618353"/>
    <lineage>
        <taxon>Bacteria</taxon>
        <taxon>Candidatus Amesiibacteriota</taxon>
    </lineage>
</organism>
<evidence type="ECO:0000256" key="1">
    <source>
        <dbReference type="SAM" id="Phobius"/>
    </source>
</evidence>
<proteinExistence type="predicted"/>
<accession>A0A0G1S5I9</accession>
<comment type="caution">
    <text evidence="2">The sequence shown here is derived from an EMBL/GenBank/DDBJ whole genome shotgun (WGS) entry which is preliminary data.</text>
</comment>
<dbReference type="AlphaFoldDB" id="A0A0G1S5I9"/>
<keyword evidence="1" id="KW-0812">Transmembrane</keyword>
<keyword evidence="1" id="KW-0472">Membrane</keyword>
<sequence length="187" mass="22004">MAVKGWIGFVAVFAGVLLAMGAGFFYWKISGNRKCEVELVSESKVIKVEVVDKEKFYKFITDYIPCERGYFTAGYPVNIEGPYKLRKIVWNFTDLPQKSRVRPNASEEPMMSFDYEFFPDEKYVNVNAQIEEEYMSWEHFSRHLAYFIASRADSMYKFNDREEWITGKQDDYKFRAEEIGLSYQAVL</sequence>
<reference evidence="2 3" key="1">
    <citation type="journal article" date="2015" name="Nature">
        <title>rRNA introns, odd ribosomes, and small enigmatic genomes across a large radiation of phyla.</title>
        <authorList>
            <person name="Brown C.T."/>
            <person name="Hug L.A."/>
            <person name="Thomas B.C."/>
            <person name="Sharon I."/>
            <person name="Castelle C.J."/>
            <person name="Singh A."/>
            <person name="Wilkins M.J."/>
            <person name="Williams K.H."/>
            <person name="Banfield J.F."/>
        </authorList>
    </citation>
    <scope>NUCLEOTIDE SEQUENCE [LARGE SCALE GENOMIC DNA]</scope>
</reference>
<gene>
    <name evidence="2" type="ORF">UX87_C0006G0031</name>
</gene>